<evidence type="ECO:0000313" key="3">
    <source>
        <dbReference type="EMBL" id="NRT18544.1"/>
    </source>
</evidence>
<feature type="signal peptide" evidence="1">
    <location>
        <begin position="1"/>
        <end position="22"/>
    </location>
</feature>
<protein>
    <submittedName>
        <fullName evidence="3">Polyisoprenoid-binding protein YceI</fullName>
    </submittedName>
</protein>
<dbReference type="RefSeq" id="WP_173809297.1">
    <property type="nucleotide sequence ID" value="NZ_JABSNP010000005.1"/>
</dbReference>
<evidence type="ECO:0000259" key="2">
    <source>
        <dbReference type="SMART" id="SM00867"/>
    </source>
</evidence>
<gene>
    <name evidence="3" type="ORF">HNP98_001365</name>
</gene>
<feature type="chain" id="PRO_5046090003" evidence="1">
    <location>
        <begin position="23"/>
        <end position="178"/>
    </location>
</feature>
<reference evidence="3 4" key="1">
    <citation type="submission" date="2020-05" db="EMBL/GenBank/DDBJ databases">
        <title>Genomic Encyclopedia of Type Strains, Phase IV (KMG-V): Genome sequencing to study the core and pangenomes of soil and plant-associated prokaryotes.</title>
        <authorList>
            <person name="Whitman W."/>
        </authorList>
    </citation>
    <scope>NUCLEOTIDE SEQUENCE [LARGE SCALE GENOMIC DNA]</scope>
    <source>
        <strain evidence="3 4">9A</strain>
    </source>
</reference>
<dbReference type="InterPro" id="IPR036761">
    <property type="entry name" value="TTHA0802/YceI-like_sf"/>
</dbReference>
<dbReference type="PANTHER" id="PTHR34406:SF1">
    <property type="entry name" value="PROTEIN YCEI"/>
    <property type="match status" value="1"/>
</dbReference>
<dbReference type="Gene3D" id="2.40.128.110">
    <property type="entry name" value="Lipid/polyisoprenoid-binding, YceI-like"/>
    <property type="match status" value="1"/>
</dbReference>
<dbReference type="Pfam" id="PF04264">
    <property type="entry name" value="YceI"/>
    <property type="match status" value="1"/>
</dbReference>
<comment type="caution">
    <text evidence="3">The sequence shown here is derived from an EMBL/GenBank/DDBJ whole genome shotgun (WGS) entry which is preliminary data.</text>
</comment>
<dbReference type="InterPro" id="IPR007372">
    <property type="entry name" value="Lipid/polyisoprenoid-bd_YceI"/>
</dbReference>
<dbReference type="PANTHER" id="PTHR34406">
    <property type="entry name" value="PROTEIN YCEI"/>
    <property type="match status" value="1"/>
</dbReference>
<evidence type="ECO:0000256" key="1">
    <source>
        <dbReference type="SAM" id="SignalP"/>
    </source>
</evidence>
<dbReference type="SUPFAM" id="SSF101874">
    <property type="entry name" value="YceI-like"/>
    <property type="match status" value="1"/>
</dbReference>
<organism evidence="3 4">
    <name type="scientific">Hymenobacter caeli</name>
    <dbReference type="NCBI Taxonomy" id="2735894"/>
    <lineage>
        <taxon>Bacteria</taxon>
        <taxon>Pseudomonadati</taxon>
        <taxon>Bacteroidota</taxon>
        <taxon>Cytophagia</taxon>
        <taxon>Cytophagales</taxon>
        <taxon>Hymenobacteraceae</taxon>
        <taxon>Hymenobacter</taxon>
    </lineage>
</organism>
<evidence type="ECO:0000313" key="4">
    <source>
        <dbReference type="Proteomes" id="UP000779507"/>
    </source>
</evidence>
<dbReference type="Proteomes" id="UP000779507">
    <property type="component" value="Unassembled WGS sequence"/>
</dbReference>
<keyword evidence="1" id="KW-0732">Signal</keyword>
<sequence length="178" mass="18958">MTRKTLLVAVATAFASSAFAFAAATQWQVKDESYAIKFDTRGASGTIKGLKGTVAFDAAELPASTFAVSVDVNTLDTGNSLKNHHAKADDFFDVAHYPLIKFASGKVEKTATGFTSTGLLTIKDVSKPVVIPFTFDPAGAGAGTFKGHFSVNREDYHLKKWGVGEVVELDLVIPVRKA</sequence>
<proteinExistence type="predicted"/>
<dbReference type="SMART" id="SM00867">
    <property type="entry name" value="YceI"/>
    <property type="match status" value="1"/>
</dbReference>
<name>A0ABX2FQ54_9BACT</name>
<feature type="domain" description="Lipid/polyisoprenoid-binding YceI-like" evidence="2">
    <location>
        <begin position="26"/>
        <end position="176"/>
    </location>
</feature>
<keyword evidence="4" id="KW-1185">Reference proteome</keyword>
<accession>A0ABX2FQ54</accession>
<dbReference type="EMBL" id="JABSNP010000005">
    <property type="protein sequence ID" value="NRT18544.1"/>
    <property type="molecule type" value="Genomic_DNA"/>
</dbReference>